<dbReference type="PANTHER" id="PTHR47744:SF1">
    <property type="entry name" value="OS05G0526300 PROTEIN"/>
    <property type="match status" value="1"/>
</dbReference>
<evidence type="ECO:0000313" key="3">
    <source>
        <dbReference type="Proteomes" id="UP000295252"/>
    </source>
</evidence>
<dbReference type="Gramene" id="CDP05123">
    <property type="protein sequence ID" value="CDP05123"/>
    <property type="gene ID" value="GSCOC_T00020064001"/>
</dbReference>
<gene>
    <name evidence="2" type="ORF">GSCOC_T00020064001</name>
</gene>
<dbReference type="FunCoup" id="A0A068UBV2">
    <property type="interactions" value="1130"/>
</dbReference>
<protein>
    <recommendedName>
        <fullName evidence="1">F-box domain-containing protein</fullName>
    </recommendedName>
</protein>
<dbReference type="InterPro" id="IPR001810">
    <property type="entry name" value="F-box_dom"/>
</dbReference>
<dbReference type="Proteomes" id="UP000295252">
    <property type="component" value="Chromosome IV"/>
</dbReference>
<feature type="domain" description="F-box" evidence="1">
    <location>
        <begin position="114"/>
        <end position="160"/>
    </location>
</feature>
<dbReference type="SUPFAM" id="SSF81383">
    <property type="entry name" value="F-box domain"/>
    <property type="match status" value="1"/>
</dbReference>
<organism evidence="2 3">
    <name type="scientific">Coffea canephora</name>
    <name type="common">Robusta coffee</name>
    <dbReference type="NCBI Taxonomy" id="49390"/>
    <lineage>
        <taxon>Eukaryota</taxon>
        <taxon>Viridiplantae</taxon>
        <taxon>Streptophyta</taxon>
        <taxon>Embryophyta</taxon>
        <taxon>Tracheophyta</taxon>
        <taxon>Spermatophyta</taxon>
        <taxon>Magnoliopsida</taxon>
        <taxon>eudicotyledons</taxon>
        <taxon>Gunneridae</taxon>
        <taxon>Pentapetalae</taxon>
        <taxon>asterids</taxon>
        <taxon>lamiids</taxon>
        <taxon>Gentianales</taxon>
        <taxon>Rubiaceae</taxon>
        <taxon>Ixoroideae</taxon>
        <taxon>Gardenieae complex</taxon>
        <taxon>Bertiereae - Coffeeae clade</taxon>
        <taxon>Coffeeae</taxon>
        <taxon>Coffea</taxon>
    </lineage>
</organism>
<dbReference type="OrthoDB" id="10257471at2759"/>
<dbReference type="OMA" id="CDSIVWH"/>
<dbReference type="PhylomeDB" id="A0A068UBV2"/>
<dbReference type="GO" id="GO:0005737">
    <property type="term" value="C:cytoplasm"/>
    <property type="evidence" value="ECO:0007669"/>
    <property type="project" value="EnsemblPlants"/>
</dbReference>
<dbReference type="STRING" id="49390.A0A068UBV2"/>
<dbReference type="EMBL" id="HG739099">
    <property type="protein sequence ID" value="CDP05123.1"/>
    <property type="molecule type" value="Genomic_DNA"/>
</dbReference>
<name>A0A068UBV2_COFCA</name>
<dbReference type="InterPro" id="IPR036047">
    <property type="entry name" value="F-box-like_dom_sf"/>
</dbReference>
<dbReference type="Pfam" id="PF12937">
    <property type="entry name" value="F-box-like"/>
    <property type="match status" value="1"/>
</dbReference>
<accession>A0A068UBV2</accession>
<keyword evidence="3" id="KW-1185">Reference proteome</keyword>
<evidence type="ECO:0000313" key="2">
    <source>
        <dbReference type="EMBL" id="CDP05123.1"/>
    </source>
</evidence>
<proteinExistence type="predicted"/>
<dbReference type="InterPro" id="IPR057039">
    <property type="entry name" value="At5g52880_ARM"/>
</dbReference>
<dbReference type="InParanoid" id="A0A068UBV2"/>
<dbReference type="Gene3D" id="1.20.1280.50">
    <property type="match status" value="1"/>
</dbReference>
<reference evidence="3" key="1">
    <citation type="journal article" date="2014" name="Science">
        <title>The coffee genome provides insight into the convergent evolution of caffeine biosynthesis.</title>
        <authorList>
            <person name="Denoeud F."/>
            <person name="Carretero-Paulet L."/>
            <person name="Dereeper A."/>
            <person name="Droc G."/>
            <person name="Guyot R."/>
            <person name="Pietrella M."/>
            <person name="Zheng C."/>
            <person name="Alberti A."/>
            <person name="Anthony F."/>
            <person name="Aprea G."/>
            <person name="Aury J.M."/>
            <person name="Bento P."/>
            <person name="Bernard M."/>
            <person name="Bocs S."/>
            <person name="Campa C."/>
            <person name="Cenci A."/>
            <person name="Combes M.C."/>
            <person name="Crouzillat D."/>
            <person name="Da Silva C."/>
            <person name="Daddiego L."/>
            <person name="De Bellis F."/>
            <person name="Dussert S."/>
            <person name="Garsmeur O."/>
            <person name="Gayraud T."/>
            <person name="Guignon V."/>
            <person name="Jahn K."/>
            <person name="Jamilloux V."/>
            <person name="Joet T."/>
            <person name="Labadie K."/>
            <person name="Lan T."/>
            <person name="Leclercq J."/>
            <person name="Lepelley M."/>
            <person name="Leroy T."/>
            <person name="Li L.T."/>
            <person name="Librado P."/>
            <person name="Lopez L."/>
            <person name="Munoz A."/>
            <person name="Noel B."/>
            <person name="Pallavicini A."/>
            <person name="Perrotta G."/>
            <person name="Poncet V."/>
            <person name="Pot D."/>
            <person name="Priyono X."/>
            <person name="Rigoreau M."/>
            <person name="Rouard M."/>
            <person name="Rozas J."/>
            <person name="Tranchant-Dubreuil C."/>
            <person name="VanBuren R."/>
            <person name="Zhang Q."/>
            <person name="Andrade A.C."/>
            <person name="Argout X."/>
            <person name="Bertrand B."/>
            <person name="de Kochko A."/>
            <person name="Graziosi G."/>
            <person name="Henry R.J."/>
            <person name="Jayarama X."/>
            <person name="Ming R."/>
            <person name="Nagai C."/>
            <person name="Rounsley S."/>
            <person name="Sankoff D."/>
            <person name="Giuliano G."/>
            <person name="Albert V.A."/>
            <person name="Wincker P."/>
            <person name="Lashermes P."/>
        </authorList>
    </citation>
    <scope>NUCLEOTIDE SEQUENCE [LARGE SCALE GENOMIC DNA]</scope>
    <source>
        <strain evidence="3">cv. DH200-94</strain>
    </source>
</reference>
<dbReference type="PROSITE" id="PS50181">
    <property type="entry name" value="FBOX"/>
    <property type="match status" value="1"/>
</dbReference>
<dbReference type="PANTHER" id="PTHR47744">
    <property type="entry name" value="OS05G0526300 PROTEIN"/>
    <property type="match status" value="1"/>
</dbReference>
<evidence type="ECO:0000259" key="1">
    <source>
        <dbReference type="PROSITE" id="PS50181"/>
    </source>
</evidence>
<dbReference type="SMART" id="SM00256">
    <property type="entry name" value="FBOX"/>
    <property type="match status" value="1"/>
</dbReference>
<dbReference type="Pfam" id="PF24104">
    <property type="entry name" value="At5g52880_ARM"/>
    <property type="match status" value="1"/>
</dbReference>
<sequence>MGCPKGRYEELKLHESLTNQSCSRYPLACKELAFILRKAYSKAPKNLQSLLFQDTLDAFRLLPQVQSQNAISAANLLLQNAESTLPKQKKVLAVTEFKHAIVSSKRRNKAQQEEEGPCQFPEDILIHVFSYLDLQSLVSAAMVCRSWSSAAGDNHLWESLYVNFFGGSDKYTDTVTGSDICIRENFKRVYQEVSSKKVAPYRGYCWHCSSIVWLTDTRCYNTHIGRDCTNPKVIPVSMAQIVDYVLYDSLPSESSSDSSDSDIDDLCVLKMWAYAK</sequence>
<dbReference type="AlphaFoldDB" id="A0A068UBV2"/>